<dbReference type="EMBL" id="OB668779">
    <property type="protein sequence ID" value="CAD7234467.1"/>
    <property type="molecule type" value="Genomic_DNA"/>
</dbReference>
<gene>
    <name evidence="6" type="ORF">CTOB1V02_LOCUS12283</name>
</gene>
<dbReference type="AlphaFoldDB" id="A0A7R8WMF7"/>
<feature type="non-terminal residue" evidence="6">
    <location>
        <position position="1"/>
    </location>
</feature>
<evidence type="ECO:0000256" key="4">
    <source>
        <dbReference type="ARBA" id="ARBA00022912"/>
    </source>
</evidence>
<dbReference type="GO" id="GO:0005737">
    <property type="term" value="C:cytoplasm"/>
    <property type="evidence" value="ECO:0007669"/>
    <property type="project" value="TreeGrafter"/>
</dbReference>
<evidence type="ECO:0000313" key="6">
    <source>
        <dbReference type="EMBL" id="CAD7234467.1"/>
    </source>
</evidence>
<dbReference type="CDD" id="cd14498">
    <property type="entry name" value="DSP"/>
    <property type="match status" value="1"/>
</dbReference>
<dbReference type="GO" id="GO:0043409">
    <property type="term" value="P:negative regulation of MAPK cascade"/>
    <property type="evidence" value="ECO:0007669"/>
    <property type="project" value="TreeGrafter"/>
</dbReference>
<dbReference type="Gene3D" id="3.90.190.10">
    <property type="entry name" value="Protein tyrosine phosphatase superfamily"/>
    <property type="match status" value="1"/>
</dbReference>
<name>A0A7R8WMF7_9CRUS</name>
<sequence>YGNVTFSEKNFDWVKYGIIVLYDEDGTGIKDPNSRFRNLYDNLKTRRFEPQCLIGGIEAVQEHCGYMLTRNQFPMREKSITINWYPLMILEHKLYLGRADQALNPTILRNLEITHIVCLTDTIPIGIFPSISYLICPLTDSSTTELLDKLGTILKFMKEAFQEKGRILVHCDQVS</sequence>
<feature type="non-terminal residue" evidence="6">
    <location>
        <position position="175"/>
    </location>
</feature>
<dbReference type="InterPro" id="IPR029021">
    <property type="entry name" value="Prot-tyrosine_phosphatase-like"/>
</dbReference>
<reference evidence="6" key="1">
    <citation type="submission" date="2020-11" db="EMBL/GenBank/DDBJ databases">
        <authorList>
            <person name="Tran Van P."/>
        </authorList>
    </citation>
    <scope>NUCLEOTIDE SEQUENCE</scope>
</reference>
<proteinExistence type="inferred from homology"/>
<organism evidence="6">
    <name type="scientific">Cyprideis torosa</name>
    <dbReference type="NCBI Taxonomy" id="163714"/>
    <lineage>
        <taxon>Eukaryota</taxon>
        <taxon>Metazoa</taxon>
        <taxon>Ecdysozoa</taxon>
        <taxon>Arthropoda</taxon>
        <taxon>Crustacea</taxon>
        <taxon>Oligostraca</taxon>
        <taxon>Ostracoda</taxon>
        <taxon>Podocopa</taxon>
        <taxon>Podocopida</taxon>
        <taxon>Cytherocopina</taxon>
        <taxon>Cytheroidea</taxon>
        <taxon>Cytherideidae</taxon>
        <taxon>Cyprideis</taxon>
    </lineage>
</organism>
<dbReference type="InterPro" id="IPR000340">
    <property type="entry name" value="Dual-sp_phosphatase_cat-dom"/>
</dbReference>
<evidence type="ECO:0000259" key="5">
    <source>
        <dbReference type="Pfam" id="PF00782"/>
    </source>
</evidence>
<keyword evidence="4" id="KW-0904">Protein phosphatase</keyword>
<feature type="domain" description="Dual specificity phosphatase catalytic" evidence="5">
    <location>
        <begin position="94"/>
        <end position="172"/>
    </location>
</feature>
<dbReference type="EC" id="3.1.3.48" evidence="2"/>
<dbReference type="PANTHER" id="PTHR10159:SF529">
    <property type="entry name" value="TYROSINE-PROTEIN PHOSPHATASE DOMAIN-CONTAINING PROTEIN"/>
    <property type="match status" value="1"/>
</dbReference>
<dbReference type="GO" id="GO:0004725">
    <property type="term" value="F:protein tyrosine phosphatase activity"/>
    <property type="evidence" value="ECO:0007669"/>
    <property type="project" value="UniProtKB-EC"/>
</dbReference>
<keyword evidence="3" id="KW-0378">Hydrolase</keyword>
<comment type="similarity">
    <text evidence="1">Belongs to the protein-tyrosine phosphatase family. Non-receptor class dual specificity subfamily.</text>
</comment>
<dbReference type="SUPFAM" id="SSF52799">
    <property type="entry name" value="(Phosphotyrosine protein) phosphatases II"/>
    <property type="match status" value="1"/>
</dbReference>
<protein>
    <recommendedName>
        <fullName evidence="2">protein-tyrosine-phosphatase</fullName>
        <ecNumber evidence="2">3.1.3.48</ecNumber>
    </recommendedName>
</protein>
<dbReference type="OrthoDB" id="10252009at2759"/>
<accession>A0A7R8WMF7</accession>
<evidence type="ECO:0000256" key="1">
    <source>
        <dbReference type="ARBA" id="ARBA00008601"/>
    </source>
</evidence>
<evidence type="ECO:0000256" key="2">
    <source>
        <dbReference type="ARBA" id="ARBA00013064"/>
    </source>
</evidence>
<evidence type="ECO:0000256" key="3">
    <source>
        <dbReference type="ARBA" id="ARBA00022801"/>
    </source>
</evidence>
<dbReference type="PANTHER" id="PTHR10159">
    <property type="entry name" value="DUAL SPECIFICITY PROTEIN PHOSPHATASE"/>
    <property type="match status" value="1"/>
</dbReference>
<dbReference type="Pfam" id="PF00782">
    <property type="entry name" value="DSPc"/>
    <property type="match status" value="1"/>
</dbReference>